<name>A0A8D0L1R6_SPHPU</name>
<keyword evidence="3" id="KW-0677">Repeat</keyword>
<dbReference type="SUPFAM" id="SSF46966">
    <property type="entry name" value="Spectrin repeat"/>
    <property type="match status" value="1"/>
</dbReference>
<proteinExistence type="predicted"/>
<dbReference type="Proteomes" id="UP000694392">
    <property type="component" value="Unplaced"/>
</dbReference>
<keyword evidence="4" id="KW-0472">Membrane</keyword>
<keyword evidence="5" id="KW-0175">Coiled coil</keyword>
<dbReference type="PANTHER" id="PTHR14514">
    <property type="entry name" value="PKA ANCHORING PROTEIN"/>
    <property type="match status" value="1"/>
</dbReference>
<dbReference type="AlphaFoldDB" id="A0A8D0L1R6"/>
<dbReference type="Ensembl" id="ENSSPUT00000001297.1">
    <property type="protein sequence ID" value="ENSSPUP00000001227.1"/>
    <property type="gene ID" value="ENSSPUG00000000982.1"/>
</dbReference>
<protein>
    <submittedName>
        <fullName evidence="6">Uncharacterized protein</fullName>
    </submittedName>
</protein>
<keyword evidence="2" id="KW-0597">Phosphoprotein</keyword>
<dbReference type="PANTHER" id="PTHR14514:SF3">
    <property type="entry name" value="NESPRIN-1"/>
    <property type="match status" value="1"/>
</dbReference>
<reference evidence="6" key="2">
    <citation type="submission" date="2025-09" db="UniProtKB">
        <authorList>
            <consortium name="Ensembl"/>
        </authorList>
    </citation>
    <scope>IDENTIFICATION</scope>
</reference>
<evidence type="ECO:0000313" key="6">
    <source>
        <dbReference type="Ensembl" id="ENSSPUP00000001227.1"/>
    </source>
</evidence>
<accession>A0A8D0L1R6</accession>
<evidence type="ECO:0000256" key="2">
    <source>
        <dbReference type="ARBA" id="ARBA00022553"/>
    </source>
</evidence>
<feature type="coiled-coil region" evidence="5">
    <location>
        <begin position="23"/>
        <end position="50"/>
    </location>
</feature>
<reference evidence="6" key="1">
    <citation type="submission" date="2025-08" db="UniProtKB">
        <authorList>
            <consortium name="Ensembl"/>
        </authorList>
    </citation>
    <scope>IDENTIFICATION</scope>
</reference>
<evidence type="ECO:0000313" key="7">
    <source>
        <dbReference type="Proteomes" id="UP000694392"/>
    </source>
</evidence>
<evidence type="ECO:0000256" key="4">
    <source>
        <dbReference type="ARBA" id="ARBA00023136"/>
    </source>
</evidence>
<sequence length="130" mass="15063">MNALSSKEKEKYMKAKELIPADLENTLAELSELDEEVQEAIQTKQATLTKLYRLCQRYYQVMQTASDWLEDAQELLHLARNGLDVENSEDNLRNHVEFLSTEKQFQGHMEELQTLVSDMEPFIPVAGKEE</sequence>
<evidence type="ECO:0000256" key="5">
    <source>
        <dbReference type="SAM" id="Coils"/>
    </source>
</evidence>
<comment type="subcellular location">
    <subcellularLocation>
        <location evidence="1">Endomembrane system</location>
    </subcellularLocation>
</comment>
<keyword evidence="7" id="KW-1185">Reference proteome</keyword>
<dbReference type="Gene3D" id="1.20.58.60">
    <property type="match status" value="1"/>
</dbReference>
<evidence type="ECO:0000256" key="1">
    <source>
        <dbReference type="ARBA" id="ARBA00004308"/>
    </source>
</evidence>
<organism evidence="6 7">
    <name type="scientific">Sphenodon punctatus</name>
    <name type="common">Tuatara</name>
    <name type="synonym">Hatteria punctata</name>
    <dbReference type="NCBI Taxonomy" id="8508"/>
    <lineage>
        <taxon>Eukaryota</taxon>
        <taxon>Metazoa</taxon>
        <taxon>Chordata</taxon>
        <taxon>Craniata</taxon>
        <taxon>Vertebrata</taxon>
        <taxon>Euteleostomi</taxon>
        <taxon>Lepidosauria</taxon>
        <taxon>Sphenodontia</taxon>
        <taxon>Sphenodontidae</taxon>
        <taxon>Sphenodon</taxon>
    </lineage>
</organism>
<evidence type="ECO:0000256" key="3">
    <source>
        <dbReference type="ARBA" id="ARBA00022737"/>
    </source>
</evidence>